<proteinExistence type="predicted"/>
<protein>
    <submittedName>
        <fullName evidence="1">Uncharacterized protein</fullName>
    </submittedName>
</protein>
<dbReference type="Proteomes" id="UP000694561">
    <property type="component" value="Unplaced"/>
</dbReference>
<dbReference type="Ensembl" id="ENSMMNT00015025898.1">
    <property type="protein sequence ID" value="ENSMMNP00015023580.1"/>
    <property type="gene ID" value="ENSMMNG00015017287.1"/>
</dbReference>
<dbReference type="GeneTree" id="ENSGT00910000146958"/>
<organism evidence="1 2">
    <name type="scientific">Monodon monoceros</name>
    <name type="common">Narwhal</name>
    <name type="synonym">Ceratodon monodon</name>
    <dbReference type="NCBI Taxonomy" id="40151"/>
    <lineage>
        <taxon>Eukaryota</taxon>
        <taxon>Metazoa</taxon>
        <taxon>Chordata</taxon>
        <taxon>Craniata</taxon>
        <taxon>Vertebrata</taxon>
        <taxon>Euteleostomi</taxon>
        <taxon>Mammalia</taxon>
        <taxon>Eutheria</taxon>
        <taxon>Laurasiatheria</taxon>
        <taxon>Artiodactyla</taxon>
        <taxon>Whippomorpha</taxon>
        <taxon>Cetacea</taxon>
        <taxon>Odontoceti</taxon>
        <taxon>Monodontidae</taxon>
        <taxon>Monodon</taxon>
    </lineage>
</organism>
<keyword evidence="2" id="KW-1185">Reference proteome</keyword>
<evidence type="ECO:0000313" key="2">
    <source>
        <dbReference type="Proteomes" id="UP000694561"/>
    </source>
</evidence>
<sequence>MCVCGRVHVCVCGCVTQSSCFCQVFPWGRGCITLPLLPPPVPSWGAAMYIRGWAGQGAVPLWGSPGLWGGPGPTPGAVNVFRVGGREMEPPVCLREGWEGPPAWPWDSVVFYTCPPWQGWERWFLCTLDQSGGACCGWNRLLPGVLPLREGWHLLT</sequence>
<evidence type="ECO:0000313" key="1">
    <source>
        <dbReference type="Ensembl" id="ENSMMNP00015023580.1"/>
    </source>
</evidence>
<name>A0A8C6BY36_MONMO</name>
<dbReference type="AlphaFoldDB" id="A0A8C6BY36"/>
<accession>A0A8C6BY36</accession>
<reference evidence="1" key="1">
    <citation type="submission" date="2025-08" db="UniProtKB">
        <authorList>
            <consortium name="Ensembl"/>
        </authorList>
    </citation>
    <scope>IDENTIFICATION</scope>
</reference>
<reference evidence="1" key="2">
    <citation type="submission" date="2025-09" db="UniProtKB">
        <authorList>
            <consortium name="Ensembl"/>
        </authorList>
    </citation>
    <scope>IDENTIFICATION</scope>
</reference>